<dbReference type="GO" id="GO:0031462">
    <property type="term" value="C:Cul2-RING ubiquitin ligase complex"/>
    <property type="evidence" value="ECO:0007669"/>
    <property type="project" value="TreeGrafter"/>
</dbReference>
<dbReference type="WBParaSite" id="Csp11.Scaffold629.g12234.t1">
    <property type="protein sequence ID" value="Csp11.Scaffold629.g12234.t1"/>
    <property type="gene ID" value="Csp11.Scaffold629.g12234"/>
</dbReference>
<evidence type="ECO:0000313" key="1">
    <source>
        <dbReference type="Proteomes" id="UP000095282"/>
    </source>
</evidence>
<accession>A0A1I7TVL8</accession>
<dbReference type="AlphaFoldDB" id="A0A1I7TVL8"/>
<dbReference type="Gene3D" id="3.80.10.10">
    <property type="entry name" value="Ribonuclease Inhibitor"/>
    <property type="match status" value="1"/>
</dbReference>
<dbReference type="PANTHER" id="PTHR12904:SF28">
    <property type="entry name" value="ATP SYNTHASE SUBUNIT ALPHA-RELATED"/>
    <property type="match status" value="1"/>
</dbReference>
<dbReference type="InterPro" id="IPR051341">
    <property type="entry name" value="Zyg-11_UBL_adapter"/>
</dbReference>
<keyword evidence="1" id="KW-1185">Reference proteome</keyword>
<dbReference type="SUPFAM" id="SSF52047">
    <property type="entry name" value="RNI-like"/>
    <property type="match status" value="1"/>
</dbReference>
<dbReference type="InterPro" id="IPR032675">
    <property type="entry name" value="LRR_dom_sf"/>
</dbReference>
<protein>
    <submittedName>
        <fullName evidence="2">FBD domain-containing protein</fullName>
    </submittedName>
</protein>
<reference evidence="2" key="1">
    <citation type="submission" date="2016-11" db="UniProtKB">
        <authorList>
            <consortium name="WormBaseParasite"/>
        </authorList>
    </citation>
    <scope>IDENTIFICATION</scope>
</reference>
<organism evidence="1 2">
    <name type="scientific">Caenorhabditis tropicalis</name>
    <dbReference type="NCBI Taxonomy" id="1561998"/>
    <lineage>
        <taxon>Eukaryota</taxon>
        <taxon>Metazoa</taxon>
        <taxon>Ecdysozoa</taxon>
        <taxon>Nematoda</taxon>
        <taxon>Chromadorea</taxon>
        <taxon>Rhabditida</taxon>
        <taxon>Rhabditina</taxon>
        <taxon>Rhabditomorpha</taxon>
        <taxon>Rhabditoidea</taxon>
        <taxon>Rhabditidae</taxon>
        <taxon>Peloderinae</taxon>
        <taxon>Caenorhabditis</taxon>
    </lineage>
</organism>
<sequence length="414" mass="47728">MFVDSLLKLSTKVVAKSLAEDRYQHLDITLEAPLSDQVFSEVTKLKVSNFPSICSSIIAKESGLKLNLTHFDSNSFSVDRFDMENLCLHDIRSLVVDLDTIIEIEEYMIEKSIDIARVFRMWLNEESCQNLRELKIKGEQRLHGNWTEQLGKLLPNLQSFNCHLEDTYHFPSLCESFPNLVALKPSYVDNLEGIRYLKNLQLLTLYSPSIDMTEFVEDLLELLNLRVLDVTGSSGFFEYLLLCDGTFQTLKFIECSESDITETQLRELVKRHPSLKSIALLGTSCDYIDFSDLPITVLNFSTFESTIGTIRYTLLHKGFEDFGCPNSILRLAELLENGTIRGFKEEEFLKTMMKVTQKCPPLEDQVTKCLISYFKRFFPDQSMKNIIKNLDPKSALFIERRWAAQTVSRYFPDK</sequence>
<dbReference type="STRING" id="1561998.A0A1I7TVL8"/>
<name>A0A1I7TVL8_9PELO</name>
<evidence type="ECO:0000313" key="2">
    <source>
        <dbReference type="WBParaSite" id="Csp11.Scaffold629.g12234.t1"/>
    </source>
</evidence>
<dbReference type="PANTHER" id="PTHR12904">
    <property type="match status" value="1"/>
</dbReference>
<dbReference type="Proteomes" id="UP000095282">
    <property type="component" value="Unplaced"/>
</dbReference>
<proteinExistence type="predicted"/>
<dbReference type="eggNOG" id="KOG3665">
    <property type="taxonomic scope" value="Eukaryota"/>
</dbReference>